<keyword evidence="6" id="KW-0653">Protein transport</keyword>
<name>A0A6C2UUF3_9BACT</name>
<accession>A0A6C2UUF3</accession>
<dbReference type="Pfam" id="PF01618">
    <property type="entry name" value="MotA_ExbB"/>
    <property type="match status" value="1"/>
</dbReference>
<sequence length="449" mass="47192">MKNRIKPMVSWGIWAGGLSLVMGIVTRNHLLSGFRADETGMSIVIAAVFGAGLVISFLAARKLHSEWGVLKRITETNALPKGSGDDIAGVFNKLNGYKTKGEKVDIHTAIETYHAKHNSQVRSVSIMAALVISMGLLGTVVGLIMSISGLGGMVENIGLSRLTMMEALKTTVSGMGTAFYTTFFGALGGLILRAVAVSQLNSLSELCAEAAEYADAHLTAKLESKEEELNKQVSKVVASFSQMQKEIESITTQLSASFETTMQSFGDSLAEAGSHAMVATKECIGGMTDQMNVFGNEIGSSFGVFNDSIEKAGEEVRGAIGSVNETIGQSGEELQTAFGGLNETIVKSGKGVNESFDGLNTSVQQASGTVAGSLADFKLAVNGTSLVLKDAVDELHGAISLATGEMTTMAKAKLDTEATEIAGHLSLAADSIQQFLQQKSKNDVNQKVA</sequence>
<dbReference type="RefSeq" id="WP_168433567.1">
    <property type="nucleotide sequence ID" value="NZ_CAAHFH010000002.1"/>
</dbReference>
<evidence type="ECO:0000256" key="6">
    <source>
        <dbReference type="RuleBase" id="RU004057"/>
    </source>
</evidence>
<keyword evidence="3 7" id="KW-0812">Transmembrane</keyword>
<dbReference type="AlphaFoldDB" id="A0A6C2UUF3"/>
<dbReference type="Gene3D" id="1.20.120.20">
    <property type="entry name" value="Apolipoprotein"/>
    <property type="match status" value="1"/>
</dbReference>
<evidence type="ECO:0000313" key="10">
    <source>
        <dbReference type="Proteomes" id="UP000346198"/>
    </source>
</evidence>
<evidence type="ECO:0000256" key="5">
    <source>
        <dbReference type="ARBA" id="ARBA00023136"/>
    </source>
</evidence>
<keyword evidence="6" id="KW-0813">Transport</keyword>
<comment type="similarity">
    <text evidence="6">Belongs to the exbB/tolQ family.</text>
</comment>
<keyword evidence="4 7" id="KW-1133">Transmembrane helix</keyword>
<dbReference type="InterPro" id="IPR002898">
    <property type="entry name" value="MotA_ExbB_proton_chnl"/>
</dbReference>
<protein>
    <recommendedName>
        <fullName evidence="8">MotA/TolQ/ExbB proton channel domain-containing protein</fullName>
    </recommendedName>
</protein>
<gene>
    <name evidence="9" type="ORF">SCARR_04884</name>
</gene>
<comment type="subcellular location">
    <subcellularLocation>
        <location evidence="1">Cell membrane</location>
        <topology evidence="1">Multi-pass membrane protein</topology>
    </subcellularLocation>
    <subcellularLocation>
        <location evidence="6">Membrane</location>
        <topology evidence="6">Multi-pass membrane protein</topology>
    </subcellularLocation>
</comment>
<evidence type="ECO:0000256" key="4">
    <source>
        <dbReference type="ARBA" id="ARBA00022989"/>
    </source>
</evidence>
<evidence type="ECO:0000256" key="2">
    <source>
        <dbReference type="ARBA" id="ARBA00022475"/>
    </source>
</evidence>
<organism evidence="9 10">
    <name type="scientific">Pontiella sulfatireligans</name>
    <dbReference type="NCBI Taxonomy" id="2750658"/>
    <lineage>
        <taxon>Bacteria</taxon>
        <taxon>Pseudomonadati</taxon>
        <taxon>Kiritimatiellota</taxon>
        <taxon>Kiritimatiellia</taxon>
        <taxon>Kiritimatiellales</taxon>
        <taxon>Pontiellaceae</taxon>
        <taxon>Pontiella</taxon>
    </lineage>
</organism>
<dbReference type="GO" id="GO:0015031">
    <property type="term" value="P:protein transport"/>
    <property type="evidence" value="ECO:0007669"/>
    <property type="project" value="UniProtKB-KW"/>
</dbReference>
<keyword evidence="10" id="KW-1185">Reference proteome</keyword>
<evidence type="ECO:0000259" key="8">
    <source>
        <dbReference type="Pfam" id="PF01618"/>
    </source>
</evidence>
<dbReference type="EMBL" id="CAAHFH010000002">
    <property type="protein sequence ID" value="VGO22787.1"/>
    <property type="molecule type" value="Genomic_DNA"/>
</dbReference>
<reference evidence="9 10" key="1">
    <citation type="submission" date="2019-04" db="EMBL/GenBank/DDBJ databases">
        <authorList>
            <person name="Van Vliet M D."/>
        </authorList>
    </citation>
    <scope>NUCLEOTIDE SEQUENCE [LARGE SCALE GENOMIC DNA]</scope>
    <source>
        <strain evidence="9 10">F21</strain>
    </source>
</reference>
<feature type="transmembrane region" description="Helical" evidence="7">
    <location>
        <begin position="39"/>
        <end position="60"/>
    </location>
</feature>
<dbReference type="Proteomes" id="UP000346198">
    <property type="component" value="Unassembled WGS sequence"/>
</dbReference>
<evidence type="ECO:0000313" key="9">
    <source>
        <dbReference type="EMBL" id="VGO22787.1"/>
    </source>
</evidence>
<feature type="transmembrane region" description="Helical" evidence="7">
    <location>
        <begin position="174"/>
        <end position="196"/>
    </location>
</feature>
<feature type="domain" description="MotA/TolQ/ExbB proton channel" evidence="8">
    <location>
        <begin position="106"/>
        <end position="184"/>
    </location>
</feature>
<evidence type="ECO:0000256" key="7">
    <source>
        <dbReference type="SAM" id="Phobius"/>
    </source>
</evidence>
<keyword evidence="5 7" id="KW-0472">Membrane</keyword>
<feature type="transmembrane region" description="Helical" evidence="7">
    <location>
        <begin position="126"/>
        <end position="154"/>
    </location>
</feature>
<dbReference type="GO" id="GO:0005886">
    <property type="term" value="C:plasma membrane"/>
    <property type="evidence" value="ECO:0007669"/>
    <property type="project" value="UniProtKB-SubCell"/>
</dbReference>
<evidence type="ECO:0000256" key="3">
    <source>
        <dbReference type="ARBA" id="ARBA00022692"/>
    </source>
</evidence>
<proteinExistence type="inferred from homology"/>
<evidence type="ECO:0000256" key="1">
    <source>
        <dbReference type="ARBA" id="ARBA00004651"/>
    </source>
</evidence>
<keyword evidence="2" id="KW-1003">Cell membrane</keyword>